<evidence type="ECO:0000313" key="2">
    <source>
        <dbReference type="EMBL" id="BCU03074.1"/>
    </source>
</evidence>
<keyword evidence="1" id="KW-1133">Transmembrane helix</keyword>
<evidence type="ECO:0000256" key="1">
    <source>
        <dbReference type="SAM" id="Phobius"/>
    </source>
</evidence>
<keyword evidence="1" id="KW-0812">Transmembrane</keyword>
<organism evidence="2 3">
    <name type="scientific">Pandoravirus japonicus</name>
    <dbReference type="NCBI Taxonomy" id="2823154"/>
    <lineage>
        <taxon>Viruses</taxon>
        <taxon>Pandoravirus</taxon>
    </lineage>
</organism>
<evidence type="ECO:0008006" key="4">
    <source>
        <dbReference type="Google" id="ProtNLM"/>
    </source>
</evidence>
<evidence type="ECO:0000313" key="3">
    <source>
        <dbReference type="Proteomes" id="UP001253637"/>
    </source>
</evidence>
<sequence>MALSSSISATRTVSLCLIRVLLSFFCLLYGDRFFVPSRALCVGVCASTQSTNVQGAVACRAPRRFHAPRTSFVLASTRLWKGAHSHILPCALSFFCLFLACRPLVGHFLPSACAAANFLRPPTKSRKKGCQKRQATMRRTEAKMTSTCAGASIVSSAAPAHEPARKDYYRLCDSWVRARETACFVVWGFPFLFFSFLFGKNLVSTFLPRSGRQRRCALFFCCSYNRSCRCPSQAPKQEALRIKCQAKDAKRCGERRHLYVTDRPSAEWQAVIARYLAKRGYQCRYEQRVPCDAHACKRLHDGIAVYW</sequence>
<reference evidence="2" key="1">
    <citation type="submission" date="2021-04" db="EMBL/GenBank/DDBJ databases">
        <title>Draft Genome Sequence of Pandoravirus japonicus, Isolated from the Sabaishi River of Niigata, Japan.</title>
        <authorList>
            <person name="Hosokawa N."/>
            <person name="Takahashi H."/>
            <person name="Aoki K."/>
            <person name="Takemura M."/>
        </authorList>
    </citation>
    <scope>NUCLEOTIDE SEQUENCE</scope>
</reference>
<dbReference type="EMBL" id="LC625835">
    <property type="protein sequence ID" value="BCU03074.1"/>
    <property type="molecule type" value="Genomic_DNA"/>
</dbReference>
<name>A0A811BMB6_9VIRU</name>
<protein>
    <recommendedName>
        <fullName evidence="4">Transmembrane protein</fullName>
    </recommendedName>
</protein>
<feature type="transmembrane region" description="Helical" evidence="1">
    <location>
        <begin position="184"/>
        <end position="203"/>
    </location>
</feature>
<dbReference type="Proteomes" id="UP001253637">
    <property type="component" value="Segment"/>
</dbReference>
<feature type="transmembrane region" description="Helical" evidence="1">
    <location>
        <begin position="12"/>
        <end position="30"/>
    </location>
</feature>
<proteinExistence type="predicted"/>
<accession>A0A811BMB6</accession>
<keyword evidence="1" id="KW-0472">Membrane</keyword>